<dbReference type="NCBIfam" id="TIGR01498">
    <property type="entry name" value="folK"/>
    <property type="match status" value="1"/>
</dbReference>
<reference evidence="14 15" key="1">
    <citation type="submission" date="2018-08" db="EMBL/GenBank/DDBJ databases">
        <title>Horizontal acquisition of hydrogen conversion ability and other habitat adaptations in Hydrogenovibrio crunogenus strains.</title>
        <authorList>
            <person name="Gonnella G."/>
            <person name="Adam N."/>
            <person name="Perner M."/>
        </authorList>
    </citation>
    <scope>NUCLEOTIDE SEQUENCE [LARGE SCALE GENOMIC DNA]</scope>
    <source>
        <strain evidence="14 15">SP-41</strain>
    </source>
</reference>
<dbReference type="OrthoDB" id="9808041at2"/>
<feature type="domain" description="7,8-dihydro-6-hydroxymethylpterin-pyrophosphokinase" evidence="13">
    <location>
        <begin position="91"/>
        <end position="102"/>
    </location>
</feature>
<dbReference type="InterPro" id="IPR000550">
    <property type="entry name" value="Hppk"/>
</dbReference>
<keyword evidence="8" id="KW-0067">ATP-binding</keyword>
<dbReference type="PANTHER" id="PTHR43071:SF1">
    <property type="entry name" value="2-AMINO-4-HYDROXY-6-HYDROXYMETHYLDIHYDROPTERIDINE PYROPHOSPHOKINASE"/>
    <property type="match status" value="1"/>
</dbReference>
<evidence type="ECO:0000256" key="12">
    <source>
        <dbReference type="ARBA" id="ARBA00033413"/>
    </source>
</evidence>
<dbReference type="SUPFAM" id="SSF55083">
    <property type="entry name" value="6-hydroxymethyl-7,8-dihydropterin pyrophosphokinase, HPPK"/>
    <property type="match status" value="1"/>
</dbReference>
<keyword evidence="5 14" id="KW-0808">Transferase</keyword>
<protein>
    <recommendedName>
        <fullName evidence="4">2-amino-4-hydroxy-6-hydroxymethyldihydropteridine pyrophosphokinase</fullName>
        <ecNumber evidence="3">2.7.6.3</ecNumber>
    </recommendedName>
    <alternativeName>
        <fullName evidence="11">6-hydroxymethyl-7,8-dihydropterin pyrophosphokinase</fullName>
    </alternativeName>
    <alternativeName>
        <fullName evidence="12">7,8-dihydro-6-hydroxymethylpterin-pyrophosphokinase</fullName>
    </alternativeName>
</protein>
<keyword evidence="7 14" id="KW-0418">Kinase</keyword>
<dbReference type="Pfam" id="PF01288">
    <property type="entry name" value="HPPK"/>
    <property type="match status" value="1"/>
</dbReference>
<keyword evidence="6" id="KW-0547">Nucleotide-binding</keyword>
<keyword evidence="9" id="KW-0289">Folate biosynthesis</keyword>
<evidence type="ECO:0000256" key="1">
    <source>
        <dbReference type="ARBA" id="ARBA00005051"/>
    </source>
</evidence>
<accession>A0A4P7P2L7</accession>
<evidence type="ECO:0000256" key="9">
    <source>
        <dbReference type="ARBA" id="ARBA00022909"/>
    </source>
</evidence>
<evidence type="ECO:0000256" key="2">
    <source>
        <dbReference type="ARBA" id="ARBA00005810"/>
    </source>
</evidence>
<evidence type="ECO:0000256" key="8">
    <source>
        <dbReference type="ARBA" id="ARBA00022840"/>
    </source>
</evidence>
<dbReference type="EC" id="2.7.6.3" evidence="3"/>
<dbReference type="GO" id="GO:0046656">
    <property type="term" value="P:folic acid biosynthetic process"/>
    <property type="evidence" value="ECO:0007669"/>
    <property type="project" value="UniProtKB-KW"/>
</dbReference>
<evidence type="ECO:0000256" key="10">
    <source>
        <dbReference type="ARBA" id="ARBA00029409"/>
    </source>
</evidence>
<dbReference type="AlphaFoldDB" id="A0A4P7P2L7"/>
<evidence type="ECO:0000259" key="13">
    <source>
        <dbReference type="PROSITE" id="PS00794"/>
    </source>
</evidence>
<evidence type="ECO:0000256" key="11">
    <source>
        <dbReference type="ARBA" id="ARBA00029766"/>
    </source>
</evidence>
<dbReference type="Gene3D" id="3.30.70.560">
    <property type="entry name" value="7,8-Dihydro-6-hydroxymethylpterin-pyrophosphokinase HPPK"/>
    <property type="match status" value="1"/>
</dbReference>
<dbReference type="Proteomes" id="UP000296201">
    <property type="component" value="Chromosome"/>
</dbReference>
<sequence length="170" mass="19340">MTAWQNVYIGLGSNLSNPEEQVLKALESLKTLPESQWVTHSKLYFSRPQGPQDQPDFVNAVALLKTRLSPIALLDKLQALEQSQGKVKKRHWGERLIDLDILLYGNETLNTQRLVIPHPFMTERDFVLLPLAEISPDLTLPNHSKIKDLISELPEGFIMSDQTAEKSREK</sequence>
<dbReference type="CDD" id="cd00483">
    <property type="entry name" value="HPPK"/>
    <property type="match status" value="1"/>
</dbReference>
<evidence type="ECO:0000256" key="6">
    <source>
        <dbReference type="ARBA" id="ARBA00022741"/>
    </source>
</evidence>
<evidence type="ECO:0000313" key="15">
    <source>
        <dbReference type="Proteomes" id="UP000296201"/>
    </source>
</evidence>
<proteinExistence type="inferred from homology"/>
<name>A0A4P7P2L7_9GAMM</name>
<evidence type="ECO:0000256" key="4">
    <source>
        <dbReference type="ARBA" id="ARBA00016218"/>
    </source>
</evidence>
<keyword evidence="15" id="KW-1185">Reference proteome</keyword>
<dbReference type="PROSITE" id="PS00794">
    <property type="entry name" value="HPPK"/>
    <property type="match status" value="1"/>
</dbReference>
<dbReference type="PANTHER" id="PTHR43071">
    <property type="entry name" value="2-AMINO-4-HYDROXY-6-HYDROXYMETHYLDIHYDROPTERIDINE PYROPHOSPHOKINASE"/>
    <property type="match status" value="1"/>
</dbReference>
<dbReference type="EMBL" id="CP032096">
    <property type="protein sequence ID" value="QBZ83562.1"/>
    <property type="molecule type" value="Genomic_DNA"/>
</dbReference>
<dbReference type="GO" id="GO:0003848">
    <property type="term" value="F:2-amino-4-hydroxy-6-hydroxymethyldihydropteridine diphosphokinase activity"/>
    <property type="evidence" value="ECO:0007669"/>
    <property type="project" value="UniProtKB-EC"/>
</dbReference>
<dbReference type="RefSeq" id="WP_135796170.1">
    <property type="nucleotide sequence ID" value="NZ_CP032096.1"/>
</dbReference>
<evidence type="ECO:0000256" key="5">
    <source>
        <dbReference type="ARBA" id="ARBA00022679"/>
    </source>
</evidence>
<dbReference type="GO" id="GO:0046654">
    <property type="term" value="P:tetrahydrofolate biosynthetic process"/>
    <property type="evidence" value="ECO:0007669"/>
    <property type="project" value="UniProtKB-UniPathway"/>
</dbReference>
<evidence type="ECO:0000256" key="3">
    <source>
        <dbReference type="ARBA" id="ARBA00013253"/>
    </source>
</evidence>
<dbReference type="UniPathway" id="UPA00077">
    <property type="reaction ID" value="UER00155"/>
</dbReference>
<dbReference type="InterPro" id="IPR035907">
    <property type="entry name" value="Hppk_sf"/>
</dbReference>
<evidence type="ECO:0000313" key="14">
    <source>
        <dbReference type="EMBL" id="QBZ83562.1"/>
    </source>
</evidence>
<comment type="similarity">
    <text evidence="2">Belongs to the HPPK family.</text>
</comment>
<comment type="pathway">
    <text evidence="1">Cofactor biosynthesis; tetrahydrofolate biosynthesis; 2-amino-4-hydroxy-6-hydroxymethyl-7,8-dihydropteridine diphosphate from 7,8-dihydroneopterin triphosphate: step 4/4.</text>
</comment>
<gene>
    <name evidence="14" type="primary">folK</name>
    <name evidence="14" type="ORF">GHNINEIG_01622</name>
</gene>
<dbReference type="GO" id="GO:0016301">
    <property type="term" value="F:kinase activity"/>
    <property type="evidence" value="ECO:0007669"/>
    <property type="project" value="UniProtKB-KW"/>
</dbReference>
<organism evidence="14 15">
    <name type="scientific">Hydrogenovibrio crunogenus</name>
    <dbReference type="NCBI Taxonomy" id="39765"/>
    <lineage>
        <taxon>Bacteria</taxon>
        <taxon>Pseudomonadati</taxon>
        <taxon>Pseudomonadota</taxon>
        <taxon>Gammaproteobacteria</taxon>
        <taxon>Thiotrichales</taxon>
        <taxon>Piscirickettsiaceae</taxon>
        <taxon>Hydrogenovibrio</taxon>
    </lineage>
</organism>
<dbReference type="GO" id="GO:0005524">
    <property type="term" value="F:ATP binding"/>
    <property type="evidence" value="ECO:0007669"/>
    <property type="project" value="UniProtKB-KW"/>
</dbReference>
<evidence type="ECO:0000256" key="7">
    <source>
        <dbReference type="ARBA" id="ARBA00022777"/>
    </source>
</evidence>
<comment type="function">
    <text evidence="10">Catalyzes the transfer of pyrophosphate from adenosine triphosphate (ATP) to 6-hydroxymethyl-7,8-dihydropterin, an enzymatic step in folate biosynthesis pathway.</text>
</comment>